<dbReference type="EMBL" id="LQYV01000142">
    <property type="protein sequence ID" value="KYD20902.1"/>
    <property type="molecule type" value="Genomic_DNA"/>
</dbReference>
<feature type="region of interest" description="Disordered" evidence="1">
    <location>
        <begin position="25"/>
        <end position="49"/>
    </location>
</feature>
<protein>
    <submittedName>
        <fullName evidence="3">Uncharacterized protein</fullName>
    </submittedName>
</protein>
<evidence type="ECO:0000313" key="3">
    <source>
        <dbReference type="EMBL" id="KYD20902.1"/>
    </source>
</evidence>
<accession>A0A150M9H2</accession>
<dbReference type="Proteomes" id="UP000773850">
    <property type="component" value="Unassembled WGS sequence"/>
</dbReference>
<keyword evidence="7" id="KW-1185">Reference proteome</keyword>
<sequence length="75" mass="8184">MAAWFGTAVCAGFFLTPIRAKERQGHDRGAAGLGKNPSGRQLAASRAPRSKHIRARKTIAWAYPLIFGFCLPLML</sequence>
<dbReference type="PATRIC" id="fig|1422.18.peg.1850"/>
<evidence type="ECO:0000313" key="7">
    <source>
        <dbReference type="Proteomes" id="UP000773850"/>
    </source>
</evidence>
<evidence type="ECO:0000313" key="5">
    <source>
        <dbReference type="Proteomes" id="UP000075424"/>
    </source>
</evidence>
<name>A0A150M9H2_GEOSE</name>
<evidence type="ECO:0000313" key="2">
    <source>
        <dbReference type="EMBL" id="KAF6510626.1"/>
    </source>
</evidence>
<reference evidence="2 7" key="2">
    <citation type="submission" date="2016-03" db="EMBL/GenBank/DDBJ databases">
        <title>Spore heat resistance.</title>
        <authorList>
            <person name="Boekhorst J."/>
            <person name="Berendsen E.M."/>
            <person name="Wells-Bennik M.H."/>
            <person name="Kuipers O.P."/>
        </authorList>
    </citation>
    <scope>NUCLEOTIDE SEQUENCE [LARGE SCALE GENOMIC DNA]</scope>
    <source>
        <strain evidence="2 7">GS8</strain>
    </source>
</reference>
<evidence type="ECO:0000313" key="6">
    <source>
        <dbReference type="Proteomes" id="UP000266922"/>
    </source>
</evidence>
<reference evidence="4 6" key="3">
    <citation type="submission" date="2018-10" db="EMBL/GenBank/DDBJ databases">
        <title>Geobacillus stearothermophilus in processing lines of powdered infant formula.</title>
        <authorList>
            <person name="Rhee M.S."/>
            <person name="Choi I.-G."/>
            <person name="Cho T.J."/>
            <person name="Park B."/>
        </authorList>
    </citation>
    <scope>NUCLEOTIDE SEQUENCE [LARGE SCALE GENOMIC DNA]</scope>
    <source>
        <strain evidence="4 6">FHS-PPGT130</strain>
    </source>
</reference>
<evidence type="ECO:0000256" key="1">
    <source>
        <dbReference type="SAM" id="MobiDB-lite"/>
    </source>
</evidence>
<dbReference type="AlphaFoldDB" id="A0A150M9H2"/>
<proteinExistence type="predicted"/>
<dbReference type="EMBL" id="LUCS01000028">
    <property type="protein sequence ID" value="KAF6510626.1"/>
    <property type="molecule type" value="Genomic_DNA"/>
</dbReference>
<organism evidence="3 5">
    <name type="scientific">Geobacillus stearothermophilus</name>
    <name type="common">Bacillus stearothermophilus</name>
    <dbReference type="NCBI Taxonomy" id="1422"/>
    <lineage>
        <taxon>Bacteria</taxon>
        <taxon>Bacillati</taxon>
        <taxon>Bacillota</taxon>
        <taxon>Bacilli</taxon>
        <taxon>Bacillales</taxon>
        <taxon>Anoxybacillaceae</taxon>
        <taxon>Geobacillus</taxon>
    </lineage>
</organism>
<gene>
    <name evidence="3" type="ORF">B4109_2483</name>
    <name evidence="4" type="ORF">D9548_06020</name>
    <name evidence="2" type="ORF">GS8_2783</name>
</gene>
<comment type="caution">
    <text evidence="3">The sequence shown here is derived from an EMBL/GenBank/DDBJ whole genome shotgun (WGS) entry which is preliminary data.</text>
</comment>
<dbReference type="Proteomes" id="UP000266922">
    <property type="component" value="Unassembled WGS sequence"/>
</dbReference>
<dbReference type="Proteomes" id="UP000075424">
    <property type="component" value="Unassembled WGS sequence"/>
</dbReference>
<reference evidence="3 5" key="1">
    <citation type="submission" date="2016-01" db="EMBL/GenBank/DDBJ databases">
        <title>Draft Genome Sequences of Seven Thermophilic Sporeformers Isolated from Foods.</title>
        <authorList>
            <person name="Berendsen E.M."/>
            <person name="Wells-Bennik M.H."/>
            <person name="Krawcyk A.O."/>
            <person name="De Jong A."/>
            <person name="Holsappel S."/>
            <person name="Eijlander R.T."/>
            <person name="Kuipers O.P."/>
        </authorList>
    </citation>
    <scope>NUCLEOTIDE SEQUENCE [LARGE SCALE GENOMIC DNA]</scope>
    <source>
        <strain evidence="3 5">B4109</strain>
    </source>
</reference>
<evidence type="ECO:0000313" key="4">
    <source>
        <dbReference type="EMBL" id="RLQ14346.1"/>
    </source>
</evidence>
<dbReference type="EMBL" id="RCTJ01000014">
    <property type="protein sequence ID" value="RLQ14346.1"/>
    <property type="molecule type" value="Genomic_DNA"/>
</dbReference>